<evidence type="ECO:0000256" key="1">
    <source>
        <dbReference type="ARBA" id="ARBA00023015"/>
    </source>
</evidence>
<evidence type="ECO:0000259" key="4">
    <source>
        <dbReference type="PROSITE" id="PS50949"/>
    </source>
</evidence>
<dbReference type="Gene3D" id="1.10.10.10">
    <property type="entry name" value="Winged helix-like DNA-binding domain superfamily/Winged helix DNA-binding domain"/>
    <property type="match status" value="1"/>
</dbReference>
<evidence type="ECO:0000313" key="6">
    <source>
        <dbReference type="Proteomes" id="UP000184476"/>
    </source>
</evidence>
<dbReference type="PROSITE" id="PS50949">
    <property type="entry name" value="HTH_GNTR"/>
    <property type="match status" value="1"/>
</dbReference>
<evidence type="ECO:0000256" key="3">
    <source>
        <dbReference type="ARBA" id="ARBA00023163"/>
    </source>
</evidence>
<gene>
    <name evidence="5" type="ORF">SAMN05444392_102402</name>
</gene>
<keyword evidence="3" id="KW-0804">Transcription</keyword>
<organism evidence="5 6">
    <name type="scientific">Seinonella peptonophila</name>
    <dbReference type="NCBI Taxonomy" id="112248"/>
    <lineage>
        <taxon>Bacteria</taxon>
        <taxon>Bacillati</taxon>
        <taxon>Bacillota</taxon>
        <taxon>Bacilli</taxon>
        <taxon>Bacillales</taxon>
        <taxon>Thermoactinomycetaceae</taxon>
        <taxon>Seinonella</taxon>
    </lineage>
</organism>
<dbReference type="GO" id="GO:0045892">
    <property type="term" value="P:negative regulation of DNA-templated transcription"/>
    <property type="evidence" value="ECO:0007669"/>
    <property type="project" value="TreeGrafter"/>
</dbReference>
<dbReference type="SUPFAM" id="SSF64288">
    <property type="entry name" value="Chorismate lyase-like"/>
    <property type="match status" value="1"/>
</dbReference>
<dbReference type="GO" id="GO:0003700">
    <property type="term" value="F:DNA-binding transcription factor activity"/>
    <property type="evidence" value="ECO:0007669"/>
    <property type="project" value="InterPro"/>
</dbReference>
<dbReference type="Proteomes" id="UP000184476">
    <property type="component" value="Unassembled WGS sequence"/>
</dbReference>
<dbReference type="SUPFAM" id="SSF46785">
    <property type="entry name" value="Winged helix' DNA-binding domain"/>
    <property type="match status" value="1"/>
</dbReference>
<proteinExistence type="predicted"/>
<feature type="domain" description="HTH gntR-type" evidence="4">
    <location>
        <begin position="4"/>
        <end position="74"/>
    </location>
</feature>
<dbReference type="STRING" id="112248.SAMN05444392_102402"/>
<accession>A0A1M4VK24</accession>
<dbReference type="RefSeq" id="WP_073153979.1">
    <property type="nucleotide sequence ID" value="NZ_FQVL01000002.1"/>
</dbReference>
<dbReference type="PANTHER" id="PTHR44846:SF1">
    <property type="entry name" value="MANNOSYL-D-GLYCERATE TRANSPORT_METABOLISM SYSTEM REPRESSOR MNGR-RELATED"/>
    <property type="match status" value="1"/>
</dbReference>
<evidence type="ECO:0000256" key="2">
    <source>
        <dbReference type="ARBA" id="ARBA00023125"/>
    </source>
</evidence>
<dbReference type="SMART" id="SM00866">
    <property type="entry name" value="UTRA"/>
    <property type="match status" value="1"/>
</dbReference>
<dbReference type="GO" id="GO:0003677">
    <property type="term" value="F:DNA binding"/>
    <property type="evidence" value="ECO:0007669"/>
    <property type="project" value="UniProtKB-KW"/>
</dbReference>
<dbReference type="InterPro" id="IPR028978">
    <property type="entry name" value="Chorismate_lyase_/UTRA_dom_sf"/>
</dbReference>
<protein>
    <submittedName>
        <fullName evidence="5">Transcriptional regulator, GntR family</fullName>
    </submittedName>
</protein>
<dbReference type="InterPro" id="IPR000524">
    <property type="entry name" value="Tscrpt_reg_HTH_GntR"/>
</dbReference>
<dbReference type="InterPro" id="IPR036390">
    <property type="entry name" value="WH_DNA-bd_sf"/>
</dbReference>
<evidence type="ECO:0000313" key="5">
    <source>
        <dbReference type="EMBL" id="SHE69349.1"/>
    </source>
</evidence>
<dbReference type="PRINTS" id="PR00035">
    <property type="entry name" value="HTHGNTR"/>
</dbReference>
<dbReference type="EMBL" id="FQVL01000002">
    <property type="protein sequence ID" value="SHE69349.1"/>
    <property type="molecule type" value="Genomic_DNA"/>
</dbReference>
<dbReference type="CDD" id="cd07377">
    <property type="entry name" value="WHTH_GntR"/>
    <property type="match status" value="1"/>
</dbReference>
<sequence length="243" mass="28005">MIEKQAGKALYSEVKDRMIELIRHKPPHSKLPTEAEFCERFAVSRTTIRTALQELALEGYVYKQQGKGTFVANHKVDQILTSTVESFQDQLLLQGKQPNIRVVQLEVVPANEKIAGILNVKVGEPVNRLERLRYANEEPLQYEVAYLPWSSTPGLQREGCEQSLYRLLDHQFSLKIHRTVEQIELIHANHLIASQLSILQNDPCFYLETIAYLADDQPIEYSETVFRGDRARFVVERNYNHKG</sequence>
<dbReference type="AlphaFoldDB" id="A0A1M4VK24"/>
<dbReference type="Gene3D" id="3.40.1410.10">
    <property type="entry name" value="Chorismate lyase-like"/>
    <property type="match status" value="1"/>
</dbReference>
<dbReference type="InterPro" id="IPR050679">
    <property type="entry name" value="Bact_HTH_transcr_reg"/>
</dbReference>
<dbReference type="Pfam" id="PF07702">
    <property type="entry name" value="UTRA"/>
    <property type="match status" value="1"/>
</dbReference>
<dbReference type="SMART" id="SM00345">
    <property type="entry name" value="HTH_GNTR"/>
    <property type="match status" value="1"/>
</dbReference>
<keyword evidence="1" id="KW-0805">Transcription regulation</keyword>
<dbReference type="InterPro" id="IPR036388">
    <property type="entry name" value="WH-like_DNA-bd_sf"/>
</dbReference>
<reference evidence="5 6" key="1">
    <citation type="submission" date="2016-11" db="EMBL/GenBank/DDBJ databases">
        <authorList>
            <person name="Jaros S."/>
            <person name="Januszkiewicz K."/>
            <person name="Wedrychowicz H."/>
        </authorList>
    </citation>
    <scope>NUCLEOTIDE SEQUENCE [LARGE SCALE GENOMIC DNA]</scope>
    <source>
        <strain evidence="5 6">DSM 44666</strain>
    </source>
</reference>
<keyword evidence="2" id="KW-0238">DNA-binding</keyword>
<dbReference type="InterPro" id="IPR011663">
    <property type="entry name" value="UTRA"/>
</dbReference>
<keyword evidence="6" id="KW-1185">Reference proteome</keyword>
<name>A0A1M4VK24_9BACL</name>
<dbReference type="Pfam" id="PF00392">
    <property type="entry name" value="GntR"/>
    <property type="match status" value="1"/>
</dbReference>
<dbReference type="PANTHER" id="PTHR44846">
    <property type="entry name" value="MANNOSYL-D-GLYCERATE TRANSPORT/METABOLISM SYSTEM REPRESSOR MNGR-RELATED"/>
    <property type="match status" value="1"/>
</dbReference>